<dbReference type="Proteomes" id="UP000242447">
    <property type="component" value="Chromosome"/>
</dbReference>
<protein>
    <submittedName>
        <fullName evidence="4">Glutathione-S-transferase</fullName>
        <ecNumber evidence="4">2.5.1.18</ecNumber>
    </submittedName>
</protein>
<dbReference type="EC" id="2.5.1.18" evidence="4"/>
<comment type="similarity">
    <text evidence="1">Belongs to the GST superfamily.</text>
</comment>
<keyword evidence="5" id="KW-1185">Reference proteome</keyword>
<evidence type="ECO:0000313" key="4">
    <source>
        <dbReference type="EMBL" id="ARO15168.1"/>
    </source>
</evidence>
<dbReference type="SFLD" id="SFLDG00358">
    <property type="entry name" value="Main_(cytGST)"/>
    <property type="match status" value="1"/>
</dbReference>
<dbReference type="GO" id="GO:0004364">
    <property type="term" value="F:glutathione transferase activity"/>
    <property type="evidence" value="ECO:0007669"/>
    <property type="project" value="UniProtKB-EC"/>
</dbReference>
<dbReference type="InterPro" id="IPR036249">
    <property type="entry name" value="Thioredoxin-like_sf"/>
</dbReference>
<dbReference type="InterPro" id="IPR040079">
    <property type="entry name" value="Glutathione_S-Trfase"/>
</dbReference>
<dbReference type="SFLD" id="SFLDS00019">
    <property type="entry name" value="Glutathione_Transferase_(cytos"/>
    <property type="match status" value="1"/>
</dbReference>
<dbReference type="SUPFAM" id="SSF52833">
    <property type="entry name" value="Thioredoxin-like"/>
    <property type="match status" value="1"/>
</dbReference>
<dbReference type="InterPro" id="IPR004046">
    <property type="entry name" value="GST_C"/>
</dbReference>
<dbReference type="PANTHER" id="PTHR44051:SF8">
    <property type="entry name" value="GLUTATHIONE S-TRANSFERASE GSTA"/>
    <property type="match status" value="1"/>
</dbReference>
<dbReference type="InterPro" id="IPR010987">
    <property type="entry name" value="Glutathione-S-Trfase_C-like"/>
</dbReference>
<accession>A0A1W6P0Y5</accession>
<feature type="domain" description="GST C-terminal" evidence="3">
    <location>
        <begin position="99"/>
        <end position="219"/>
    </location>
</feature>
<dbReference type="STRING" id="92947.BVG79_01824"/>
<dbReference type="SUPFAM" id="SSF47616">
    <property type="entry name" value="GST C-terminal domain-like"/>
    <property type="match status" value="1"/>
</dbReference>
<evidence type="ECO:0000256" key="1">
    <source>
        <dbReference type="RuleBase" id="RU003494"/>
    </source>
</evidence>
<dbReference type="PROSITE" id="PS50404">
    <property type="entry name" value="GST_NTER"/>
    <property type="match status" value="1"/>
</dbReference>
<dbReference type="PROSITE" id="PS50405">
    <property type="entry name" value="GST_CTER"/>
    <property type="match status" value="1"/>
</dbReference>
<dbReference type="InterPro" id="IPR004045">
    <property type="entry name" value="Glutathione_S-Trfase_N"/>
</dbReference>
<dbReference type="Pfam" id="PF00043">
    <property type="entry name" value="GST_C"/>
    <property type="match status" value="1"/>
</dbReference>
<organism evidence="4 5">
    <name type="scientific">Ketogulonicigenium robustum</name>
    <dbReference type="NCBI Taxonomy" id="92947"/>
    <lineage>
        <taxon>Bacteria</taxon>
        <taxon>Pseudomonadati</taxon>
        <taxon>Pseudomonadota</taxon>
        <taxon>Alphaproteobacteria</taxon>
        <taxon>Rhodobacterales</taxon>
        <taxon>Roseobacteraceae</taxon>
        <taxon>Ketogulonicigenium</taxon>
    </lineage>
</organism>
<reference evidence="4 5" key="1">
    <citation type="submission" date="2017-02" db="EMBL/GenBank/DDBJ databases">
        <title>Ketogulonicigenium robustum SPU B003 Genome sequencing and assembly.</title>
        <authorList>
            <person name="Li Y."/>
            <person name="Liu L."/>
            <person name="Wang C."/>
            <person name="Zhang M."/>
            <person name="Zhang T."/>
            <person name="Zhang Y."/>
        </authorList>
    </citation>
    <scope>NUCLEOTIDE SEQUENCE [LARGE SCALE GENOMIC DNA]</scope>
    <source>
        <strain evidence="4 5">SPU_B003</strain>
    </source>
</reference>
<dbReference type="AlphaFoldDB" id="A0A1W6P0Y5"/>
<dbReference type="PANTHER" id="PTHR44051">
    <property type="entry name" value="GLUTATHIONE S-TRANSFERASE-RELATED"/>
    <property type="match status" value="1"/>
</dbReference>
<name>A0A1W6P0Y5_9RHOB</name>
<dbReference type="CDD" id="cd03207">
    <property type="entry name" value="GST_C_8"/>
    <property type="match status" value="1"/>
</dbReference>
<keyword evidence="4" id="KW-0808">Transferase</keyword>
<dbReference type="CDD" id="cd03046">
    <property type="entry name" value="GST_N_GTT1_like"/>
    <property type="match status" value="1"/>
</dbReference>
<feature type="domain" description="GST N-terminal" evidence="2">
    <location>
        <begin position="3"/>
        <end position="95"/>
    </location>
</feature>
<gene>
    <name evidence="4" type="primary">gst</name>
    <name evidence="4" type="ORF">BVG79_01824</name>
</gene>
<dbReference type="EMBL" id="CP019937">
    <property type="protein sequence ID" value="ARO15168.1"/>
    <property type="molecule type" value="Genomic_DNA"/>
</dbReference>
<dbReference type="Gene3D" id="1.20.1050.10">
    <property type="match status" value="1"/>
</dbReference>
<dbReference type="KEGG" id="kro:BVG79_01824"/>
<evidence type="ECO:0000259" key="2">
    <source>
        <dbReference type="PROSITE" id="PS50404"/>
    </source>
</evidence>
<sequence>MPHPMLELYGVHRSRATRNVWLALEAGIDLQIVPVELAGRVADPLAADAPLNTKSPAFLAINPMGGVPVLKDGDLVVSQSLAINLHLARAYGGDLGPRDLTEAAQIDQWTLFAATDVEAHTLRIQTLVGKGATDDALAEAAEKYARPLTALEGYLADHSYLVGDRFTVADINLCEILRYATAMKGAYAPYPATQAYLARQQARPAFKQMWALREAEGRAAAGH</sequence>
<dbReference type="RefSeq" id="WP_236951347.1">
    <property type="nucleotide sequence ID" value="NZ_CP019937.1"/>
</dbReference>
<evidence type="ECO:0000313" key="5">
    <source>
        <dbReference type="Proteomes" id="UP000242447"/>
    </source>
</evidence>
<proteinExistence type="inferred from homology"/>
<dbReference type="Pfam" id="PF02798">
    <property type="entry name" value="GST_N"/>
    <property type="match status" value="1"/>
</dbReference>
<evidence type="ECO:0000259" key="3">
    <source>
        <dbReference type="PROSITE" id="PS50405"/>
    </source>
</evidence>
<dbReference type="Gene3D" id="3.40.30.10">
    <property type="entry name" value="Glutaredoxin"/>
    <property type="match status" value="1"/>
</dbReference>
<dbReference type="InterPro" id="IPR036282">
    <property type="entry name" value="Glutathione-S-Trfase_C_sf"/>
</dbReference>